<protein>
    <submittedName>
        <fullName evidence="2">Uncharacterized protein</fullName>
    </submittedName>
</protein>
<accession>A0A3M7TEC2</accession>
<proteinExistence type="predicted"/>
<sequence>MNDYLKNKLNLQQKKSIPQQQKMSEKENIIIQSQTLPDAKEEISQIDVELGHMKEEKEFCYQMKR</sequence>
<evidence type="ECO:0000313" key="3">
    <source>
        <dbReference type="Proteomes" id="UP000278775"/>
    </source>
</evidence>
<comment type="caution">
    <text evidence="2">The sequence shown here is derived from an EMBL/GenBank/DDBJ whole genome shotgun (WGS) entry which is preliminary data.</text>
</comment>
<name>A0A3M7TEC2_9FLAO</name>
<evidence type="ECO:0000313" key="2">
    <source>
        <dbReference type="EMBL" id="RNA61414.1"/>
    </source>
</evidence>
<feature type="region of interest" description="Disordered" evidence="1">
    <location>
        <begin position="1"/>
        <end position="25"/>
    </location>
</feature>
<evidence type="ECO:0000256" key="1">
    <source>
        <dbReference type="SAM" id="MobiDB-lite"/>
    </source>
</evidence>
<reference evidence="2 3" key="1">
    <citation type="submission" date="2018-08" db="EMBL/GenBank/DDBJ databases">
        <title>Chryseobacterium nematophagum: a novel matrix digesting pathogen of nematodes.</title>
        <authorList>
            <person name="Page A."/>
            <person name="Roberts M."/>
            <person name="Felix M.-A."/>
            <person name="Weir W."/>
        </authorList>
    </citation>
    <scope>NUCLEOTIDE SEQUENCE [LARGE SCALE GENOMIC DNA]</scope>
    <source>
        <strain evidence="2 3">JUb129</strain>
    </source>
</reference>
<dbReference type="EMBL" id="QWIU01000002">
    <property type="protein sequence ID" value="RNA61414.1"/>
    <property type="molecule type" value="Genomic_DNA"/>
</dbReference>
<gene>
    <name evidence="2" type="ORF">D1631_05440</name>
</gene>
<dbReference type="AlphaFoldDB" id="A0A3M7TEC2"/>
<dbReference type="Proteomes" id="UP000278775">
    <property type="component" value="Unassembled WGS sequence"/>
</dbReference>
<organism evidence="2 3">
    <name type="scientific">Chryseobacterium nematophagum</name>
    <dbReference type="NCBI Taxonomy" id="2305228"/>
    <lineage>
        <taxon>Bacteria</taxon>
        <taxon>Pseudomonadati</taxon>
        <taxon>Bacteroidota</taxon>
        <taxon>Flavobacteriia</taxon>
        <taxon>Flavobacteriales</taxon>
        <taxon>Weeksellaceae</taxon>
        <taxon>Chryseobacterium group</taxon>
        <taxon>Chryseobacterium</taxon>
    </lineage>
</organism>